<sequence>MDAKRLKSFAITHITANIFLSAMCIYLIVQSKFKIEEMLHWFTFIFIFGLCATVITKRKLIDYFMASLITLPIVLPIIYTTMNGMFSGKIILFDALGFWFIHNQYQQLELIEDEVRKNKDFGEEKEE</sequence>
<dbReference type="EMBL" id="CP045273">
    <property type="protein sequence ID" value="QJX80883.1"/>
    <property type="molecule type" value="Genomic_DNA"/>
</dbReference>
<feature type="transmembrane region" description="Helical" evidence="1">
    <location>
        <begin position="6"/>
        <end position="29"/>
    </location>
</feature>
<dbReference type="AlphaFoldDB" id="A0A6M6E1E3"/>
<accession>A0A6M6E1E3</accession>
<keyword evidence="1" id="KW-1133">Transmembrane helix</keyword>
<geneLocation type="plasmid" evidence="3">
    <name>pfdu301a</name>
</geneLocation>
<protein>
    <submittedName>
        <fullName evidence="2">Uncharacterized protein</fullName>
    </submittedName>
</protein>
<evidence type="ECO:0000313" key="3">
    <source>
        <dbReference type="Proteomes" id="UP000501076"/>
    </source>
</evidence>
<keyword evidence="1" id="KW-0472">Membrane</keyword>
<feature type="transmembrane region" description="Helical" evidence="1">
    <location>
        <begin position="38"/>
        <end position="55"/>
    </location>
</feature>
<organism evidence="2 3">
    <name type="scientific">Priestia megaterium</name>
    <name type="common">Bacillus megaterium</name>
    <dbReference type="NCBI Taxonomy" id="1404"/>
    <lineage>
        <taxon>Bacteria</taxon>
        <taxon>Bacillati</taxon>
        <taxon>Bacillota</taxon>
        <taxon>Bacilli</taxon>
        <taxon>Bacillales</taxon>
        <taxon>Bacillaceae</taxon>
        <taxon>Priestia</taxon>
    </lineage>
</organism>
<feature type="transmembrane region" description="Helical" evidence="1">
    <location>
        <begin position="61"/>
        <end position="79"/>
    </location>
</feature>
<keyword evidence="1" id="KW-0812">Transmembrane</keyword>
<proteinExistence type="predicted"/>
<gene>
    <name evidence="2" type="ORF">FDZ14_32860</name>
</gene>
<evidence type="ECO:0000256" key="1">
    <source>
        <dbReference type="SAM" id="Phobius"/>
    </source>
</evidence>
<name>A0A6M6E1E3_PRIMG</name>
<evidence type="ECO:0000313" key="2">
    <source>
        <dbReference type="EMBL" id="QJX80883.1"/>
    </source>
</evidence>
<dbReference type="RefSeq" id="WP_171778882.1">
    <property type="nucleotide sequence ID" value="NZ_CP045273.1"/>
</dbReference>
<reference evidence="2 3" key="1">
    <citation type="submission" date="2019-10" db="EMBL/GenBank/DDBJ databases">
        <title>Complete genome sequences for adaption low water activity.</title>
        <authorList>
            <person name="Zhao L."/>
            <person name="Zhong J."/>
        </authorList>
    </citation>
    <scope>NUCLEOTIDE SEQUENCE [LARGE SCALE GENOMIC DNA]</scope>
    <source>
        <strain evidence="2 3">FDU301</strain>
        <plasmid evidence="3">pfdu301a</plasmid>
    </source>
</reference>
<keyword evidence="2" id="KW-0614">Plasmid</keyword>
<dbReference type="Proteomes" id="UP000501076">
    <property type="component" value="Plasmid pFDU301A"/>
</dbReference>